<dbReference type="SUPFAM" id="SSF48403">
    <property type="entry name" value="Ankyrin repeat"/>
    <property type="match status" value="3"/>
</dbReference>
<gene>
    <name evidence="6" type="ORF">F53441_1808</name>
</gene>
<dbReference type="Pfam" id="PF12796">
    <property type="entry name" value="Ank_2"/>
    <property type="match status" value="7"/>
</dbReference>
<dbReference type="Pfam" id="PF24883">
    <property type="entry name" value="NPHP3_N"/>
    <property type="match status" value="1"/>
</dbReference>
<feature type="repeat" description="ANK" evidence="3">
    <location>
        <begin position="1163"/>
        <end position="1195"/>
    </location>
</feature>
<dbReference type="SMART" id="SM00248">
    <property type="entry name" value="ANK"/>
    <property type="match status" value="22"/>
</dbReference>
<dbReference type="GO" id="GO:0004190">
    <property type="term" value="F:aspartic-type endopeptidase activity"/>
    <property type="evidence" value="ECO:0007669"/>
    <property type="project" value="InterPro"/>
</dbReference>
<dbReference type="OrthoDB" id="341259at2759"/>
<evidence type="ECO:0000313" key="7">
    <source>
        <dbReference type="Proteomes" id="UP000605986"/>
    </source>
</evidence>
<dbReference type="PRINTS" id="PR01415">
    <property type="entry name" value="ANKYRIN"/>
</dbReference>
<feature type="repeat" description="ANK" evidence="3">
    <location>
        <begin position="1061"/>
        <end position="1093"/>
    </location>
</feature>
<evidence type="ECO:0000259" key="5">
    <source>
        <dbReference type="PROSITE" id="PS50175"/>
    </source>
</evidence>
<keyword evidence="7" id="KW-1185">Reference proteome</keyword>
<feature type="repeat" description="ANK" evidence="3">
    <location>
        <begin position="1438"/>
        <end position="1460"/>
    </location>
</feature>
<reference evidence="6" key="1">
    <citation type="submission" date="2020-01" db="EMBL/GenBank/DDBJ databases">
        <title>Identification and distribution of gene clusters putatively required for synthesis of sphingolipid metabolism inhibitors in phylogenetically diverse species of the filamentous fungus Fusarium.</title>
        <authorList>
            <person name="Kim H.-S."/>
            <person name="Busman M."/>
            <person name="Brown D.W."/>
            <person name="Divon H."/>
            <person name="Uhlig S."/>
            <person name="Proctor R.H."/>
        </authorList>
    </citation>
    <scope>NUCLEOTIDE SEQUENCE</scope>
    <source>
        <strain evidence="6">NRRL 53441</strain>
    </source>
</reference>
<feature type="repeat" description="ANK" evidence="3">
    <location>
        <begin position="890"/>
        <end position="922"/>
    </location>
</feature>
<feature type="repeat" description="ANK" evidence="3">
    <location>
        <begin position="1196"/>
        <end position="1228"/>
    </location>
</feature>
<feature type="repeat" description="ANK" evidence="3">
    <location>
        <begin position="1031"/>
        <end position="1060"/>
    </location>
</feature>
<dbReference type="InterPro" id="IPR002110">
    <property type="entry name" value="Ankyrin_rpt"/>
</dbReference>
<feature type="repeat" description="ANK" evidence="3">
    <location>
        <begin position="962"/>
        <end position="994"/>
    </location>
</feature>
<dbReference type="InterPro" id="IPR036770">
    <property type="entry name" value="Ankyrin_rpt-contain_sf"/>
</dbReference>
<feature type="repeat" description="ANK" evidence="3">
    <location>
        <begin position="1262"/>
        <end position="1294"/>
    </location>
</feature>
<dbReference type="PROSITE" id="PS50175">
    <property type="entry name" value="ASP_PROT_RETROV"/>
    <property type="match status" value="1"/>
</dbReference>
<feature type="domain" description="Peptidase A2" evidence="5">
    <location>
        <begin position="907"/>
        <end position="921"/>
    </location>
</feature>
<dbReference type="PANTHER" id="PTHR24123">
    <property type="entry name" value="ANKYRIN REPEAT-CONTAINING"/>
    <property type="match status" value="1"/>
</dbReference>
<dbReference type="InterPro" id="IPR056884">
    <property type="entry name" value="NPHP3-like_N"/>
</dbReference>
<dbReference type="PROSITE" id="PS50088">
    <property type="entry name" value="ANK_REPEAT"/>
    <property type="match status" value="9"/>
</dbReference>
<evidence type="ECO:0000256" key="2">
    <source>
        <dbReference type="ARBA" id="ARBA00023043"/>
    </source>
</evidence>
<evidence type="ECO:0000313" key="6">
    <source>
        <dbReference type="EMBL" id="KAF4455941.1"/>
    </source>
</evidence>
<feature type="compositionally biased region" description="Acidic residues" evidence="4">
    <location>
        <begin position="1639"/>
        <end position="1655"/>
    </location>
</feature>
<dbReference type="Proteomes" id="UP000605986">
    <property type="component" value="Unassembled WGS sequence"/>
</dbReference>
<evidence type="ECO:0000256" key="1">
    <source>
        <dbReference type="ARBA" id="ARBA00022737"/>
    </source>
</evidence>
<sequence length="1664" mass="183745">MAEKETLLQTAVASTKAETNSDDKKIFSTLIDTTASYTSNEKRFDIIAINGLSGHQEKTWASIEGTTWIRDLAGKLNWEVRTIGYRYDVDNITGAVYPDEAIMDEAFILLEKLCELRSDQQPVFFGCPHRTAGGYHDIDTLATQLRLLTEPDFKASSGNMKGLARSITAINHSFLQTKILTRANIVNVVSTEDDPKAKTDRLSSFFQTIEFQAVPIYPPRSTAGKNHISDWLNKDETFQSWRRSEGPDFLLIHGTIGSSDAAECAFQKLAESEETVFRCILYFKFDRYDVRRNTIGAMAKTFVVQILSQIRTSPATLLGDFEPPDFSDCWTDRDAFLFLDKLRRDLGNAGRVTWVLDGLDQCDESSHWFISEMLGIAEVSEQYFKILITTGDSSHILQALSQVPAIDLTQAVSKTGLIEEVKVEFLTALYQERPQFHRVEPRLRNLLDSCGDDELLRHLLFEWLVVSPCDSTTPALEEELSSLSPLSPSVIFEKALGTVAEEKRPWARKVIMWILRASRPMSPQELASALTLDASVDSASELSTYQDLLWDIKQCLGPLITLDNGSVKLSHPAARDVFISGKPGNDSPWYVLSAPEEDHREIVDSCVRYLSLPKVQDEILDACRGASHGQQILESPLDILSYVIQYWPWHYQLGYSTESSIALTSNITEFLQDKKALQCWAAANWHFSNPHIRADSSFLTPLPILASLGFEDLPARLIKSPDFKDESSISFAITEASRHGHENVVEMLLKNSSMDKSGCLDAIMAASRAGEFGVCRILLKYATESFENIQWPEFLTSRLAYLGPVDLLETILQAGANVNTMDADFSPPIHCSIIGNSTESLDALIKHGADLDSINPNWKDTPSIMVAAKHGRAHMVRTLAKASLDKCDSRGRTALWVAAVTGQHAVLQALLDAGADKQILEVPLAKKGGLPMFIMARGPSPKCLEIALKCGASPNCKLAEGSPSSPISIAAKRGLADICRTLIENGAHVESDDAPPLVHAAMSGSQDVVEVFLEKEAKLDVMLKTPGFCGTPLIAAAEGGYLDIARRLIERGANIDQVNINNSTALYCCAAQGQAEMVKLLIDAGADTQLAHTSGWLPIHKTYGSVETLKVFLEAGADVNSSCPDGTPLYLAAYYDKLDAVKLILSYNPIIDTRCPQEDTWDSGYTPLHLAVCNDSFEMTRLLIEAGADLNIKSPKGGTPLILAVVGKKEESLKALLEYNVDLDVVDNFGDTAIHCMDSPAPLSIAKLLINRGTSLKFRNKRRQTILDSAVVKGDLPFVKLLLDKKADINATDGFNGAALHRAVVRGDIEMAKLLVSKGADVNLVHDWMHGTSLQAVFEWGNSTMEKKDTMARYLINETDVDVNIHGGLLGSALSAAILQGSLDIAKLVIEKGADVGWTDPWGRRPVHIAALRTSEHLRLLLDSGSADDIGIATKTKLGQTALHFAVVTGDTDLVELILSQAQGQISINQPDEDGWTPLLWACRPCDKWGNPDSVKAEMIKLLLDHGADPWVQGRTWEDVKWSPLKMARYHGADDEVVQLLLATKRDKDWDEEAHRSKKGVRLPSSFCDLCFFGVYGVDHECRDCDKLLAFCFKCSRHKEELHPYHNNWWMRGTMFEEGDEDEEELESPKASPDIQQVQDDDSEGDWSNDDEAEDGNGKDAKAK</sequence>
<evidence type="ECO:0000256" key="3">
    <source>
        <dbReference type="PROSITE-ProRule" id="PRU00023"/>
    </source>
</evidence>
<accession>A0A8H4P4L5</accession>
<organism evidence="6 7">
    <name type="scientific">Fusarium austroafricanum</name>
    <dbReference type="NCBI Taxonomy" id="2364996"/>
    <lineage>
        <taxon>Eukaryota</taxon>
        <taxon>Fungi</taxon>
        <taxon>Dikarya</taxon>
        <taxon>Ascomycota</taxon>
        <taxon>Pezizomycotina</taxon>
        <taxon>Sordariomycetes</taxon>
        <taxon>Hypocreomycetidae</taxon>
        <taxon>Hypocreales</taxon>
        <taxon>Nectriaceae</taxon>
        <taxon>Fusarium</taxon>
        <taxon>Fusarium concolor species complex</taxon>
    </lineage>
</organism>
<dbReference type="GO" id="GO:0006508">
    <property type="term" value="P:proteolysis"/>
    <property type="evidence" value="ECO:0007669"/>
    <property type="project" value="InterPro"/>
</dbReference>
<proteinExistence type="predicted"/>
<feature type="region of interest" description="Disordered" evidence="4">
    <location>
        <begin position="1618"/>
        <end position="1664"/>
    </location>
</feature>
<evidence type="ECO:0000256" key="4">
    <source>
        <dbReference type="SAM" id="MobiDB-lite"/>
    </source>
</evidence>
<dbReference type="Gene3D" id="1.25.40.20">
    <property type="entry name" value="Ankyrin repeat-containing domain"/>
    <property type="match status" value="5"/>
</dbReference>
<protein>
    <recommendedName>
        <fullName evidence="5">Peptidase A2 domain-containing protein</fullName>
    </recommendedName>
</protein>
<dbReference type="PROSITE" id="PS50297">
    <property type="entry name" value="ANK_REP_REGION"/>
    <property type="match status" value="8"/>
</dbReference>
<dbReference type="EMBL" id="JAADJG010000074">
    <property type="protein sequence ID" value="KAF4455941.1"/>
    <property type="molecule type" value="Genomic_DNA"/>
</dbReference>
<dbReference type="InterPro" id="IPR001995">
    <property type="entry name" value="Peptidase_A2_cat"/>
</dbReference>
<name>A0A8H4P4L5_9HYPO</name>
<keyword evidence="2 3" id="KW-0040">ANK repeat</keyword>
<comment type="caution">
    <text evidence="6">The sequence shown here is derived from an EMBL/GenBank/DDBJ whole genome shotgun (WGS) entry which is preliminary data.</text>
</comment>
<dbReference type="InterPro" id="IPR051165">
    <property type="entry name" value="Multifunctional_ANK_Repeat"/>
</dbReference>
<keyword evidence="1" id="KW-0677">Repeat</keyword>
<dbReference type="PANTHER" id="PTHR24123:SF142">
    <property type="entry name" value="ANKYRIN"/>
    <property type="match status" value="1"/>
</dbReference>
<feature type="repeat" description="ANK" evidence="3">
    <location>
        <begin position="1295"/>
        <end position="1327"/>
    </location>
</feature>